<dbReference type="FunFam" id="3.50.30.50:FF:000001">
    <property type="entry name" value="Kynurenine formamidase"/>
    <property type="match status" value="1"/>
</dbReference>
<dbReference type="Pfam" id="PF04199">
    <property type="entry name" value="Cyclase"/>
    <property type="match status" value="1"/>
</dbReference>
<dbReference type="GO" id="GO:0004061">
    <property type="term" value="F:arylformamidase activity"/>
    <property type="evidence" value="ECO:0007669"/>
    <property type="project" value="UniProtKB-EC"/>
</dbReference>
<dbReference type="KEGG" id="hsc:HVS_15655"/>
<keyword evidence="9" id="KW-0823">Tryptophan catabolism</keyword>
<dbReference type="InterPro" id="IPR037175">
    <property type="entry name" value="KFase_sf"/>
</dbReference>
<dbReference type="EC" id="3.5.1.9" evidence="4"/>
<evidence type="ECO:0000256" key="10">
    <source>
        <dbReference type="ARBA" id="ARBA00048496"/>
    </source>
</evidence>
<dbReference type="AlphaFoldDB" id="A0A2K9EQQ4"/>
<sequence>MKIFDVSMAIHENMTVYKNRESKRPSVKRVRNFEEDGINESEITMNLHTGTHIDAPLHVFKDGSAVESIDIQRLITKCRVLDMTGLEKITEADLRKKEIERGSFVLLKTDNSYTDDFGDGFVFLEKSGAEYLAGLNVKGVGIDALGIERDQGGHPTHNTIIGSGAIIIEGLRLKEIEEGDYMMYALPLNILNADGAPARVVLIK</sequence>
<dbReference type="GO" id="GO:0046872">
    <property type="term" value="F:metal ion binding"/>
    <property type="evidence" value="ECO:0007669"/>
    <property type="project" value="UniProtKB-KW"/>
</dbReference>
<dbReference type="Gene3D" id="3.50.30.50">
    <property type="entry name" value="Putative cyclase"/>
    <property type="match status" value="1"/>
</dbReference>
<comment type="subunit">
    <text evidence="3">Homodimer.</text>
</comment>
<dbReference type="RefSeq" id="WP_101303727.1">
    <property type="nucleotide sequence ID" value="NZ_CP025197.1"/>
</dbReference>
<keyword evidence="13" id="KW-1185">Reference proteome</keyword>
<comment type="cofactor">
    <cofactor evidence="1">
        <name>Zn(2+)</name>
        <dbReference type="ChEBI" id="CHEBI:29105"/>
    </cofactor>
</comment>
<comment type="catalytic activity">
    <reaction evidence="10">
        <text>N-formyl-L-kynurenine + H2O = L-kynurenine + formate + H(+)</text>
        <dbReference type="Rhea" id="RHEA:13009"/>
        <dbReference type="ChEBI" id="CHEBI:15377"/>
        <dbReference type="ChEBI" id="CHEBI:15378"/>
        <dbReference type="ChEBI" id="CHEBI:15740"/>
        <dbReference type="ChEBI" id="CHEBI:57959"/>
        <dbReference type="ChEBI" id="CHEBI:58629"/>
        <dbReference type="EC" id="3.5.1.9"/>
    </reaction>
</comment>
<evidence type="ECO:0000313" key="12">
    <source>
        <dbReference type="EMBL" id="AUG58971.1"/>
    </source>
</evidence>
<evidence type="ECO:0000256" key="8">
    <source>
        <dbReference type="ARBA" id="ARBA00022833"/>
    </source>
</evidence>
<keyword evidence="7 12" id="KW-0378">Hydrolase</keyword>
<accession>A0A2K9EQQ4</accession>
<evidence type="ECO:0000256" key="6">
    <source>
        <dbReference type="ARBA" id="ARBA00022723"/>
    </source>
</evidence>
<dbReference type="PANTHER" id="PTHR31118:SF12">
    <property type="entry name" value="CYCLASE-LIKE PROTEIN 2"/>
    <property type="match status" value="1"/>
</dbReference>
<evidence type="ECO:0000256" key="11">
    <source>
        <dbReference type="ARBA" id="ARBA00060547"/>
    </source>
</evidence>
<dbReference type="Proteomes" id="UP000233534">
    <property type="component" value="Chromosome"/>
</dbReference>
<dbReference type="SUPFAM" id="SSF102198">
    <property type="entry name" value="Putative cyclase"/>
    <property type="match status" value="1"/>
</dbReference>
<dbReference type="InterPro" id="IPR007325">
    <property type="entry name" value="KFase/CYL"/>
</dbReference>
<evidence type="ECO:0000256" key="7">
    <source>
        <dbReference type="ARBA" id="ARBA00022801"/>
    </source>
</evidence>
<evidence type="ECO:0000256" key="4">
    <source>
        <dbReference type="ARBA" id="ARBA00012930"/>
    </source>
</evidence>
<organism evidence="12 13">
    <name type="scientific">Acetivibrio saccincola</name>
    <dbReference type="NCBI Taxonomy" id="1677857"/>
    <lineage>
        <taxon>Bacteria</taxon>
        <taxon>Bacillati</taxon>
        <taxon>Bacillota</taxon>
        <taxon>Clostridia</taxon>
        <taxon>Eubacteriales</taxon>
        <taxon>Oscillospiraceae</taxon>
        <taxon>Acetivibrio</taxon>
    </lineage>
</organism>
<proteinExistence type="predicted"/>
<name>A0A2K9EQQ4_9FIRM</name>
<comment type="function">
    <text evidence="2">Catalyzes the hydrolysis of N-formyl-L-kynurenine to L-kynurenine, the second step in the kynurenine pathway of tryptophan degradation.</text>
</comment>
<dbReference type="EMBL" id="CP025197">
    <property type="protein sequence ID" value="AUG58971.1"/>
    <property type="molecule type" value="Genomic_DNA"/>
</dbReference>
<reference evidence="12 13" key="1">
    <citation type="submission" date="2017-12" db="EMBL/GenBank/DDBJ databases">
        <title>Complete genome sequence of Herbivorax saccincola GGR1, a novel Cellulosome-producing hydrolytic bacterium in a thermophilic biogas plant, established by Illumina and Nanopore MinION sequencing.</title>
        <authorList>
            <person name="Pechtl A."/>
            <person name="Ruckert C."/>
            <person name="Koeck D.E."/>
            <person name="Maus I."/>
            <person name="Winkler A."/>
            <person name="Kalinowski J."/>
            <person name="Puhler A."/>
            <person name="Schwarz W.W."/>
            <person name="Zverlov V.V."/>
            <person name="Schluter A."/>
            <person name="Liebl W."/>
        </authorList>
    </citation>
    <scope>NUCLEOTIDE SEQUENCE [LARGE SCALE GENOMIC DNA]</scope>
    <source>
        <strain evidence="13">SR1</strain>
    </source>
</reference>
<evidence type="ECO:0000256" key="3">
    <source>
        <dbReference type="ARBA" id="ARBA00011738"/>
    </source>
</evidence>
<dbReference type="PANTHER" id="PTHR31118">
    <property type="entry name" value="CYCLASE-LIKE PROTEIN 2"/>
    <property type="match status" value="1"/>
</dbReference>
<protein>
    <recommendedName>
        <fullName evidence="5">Kynurenine formamidase</fullName>
        <ecNumber evidence="4">3.5.1.9</ecNumber>
    </recommendedName>
</protein>
<comment type="pathway">
    <text evidence="11">Amino-acid degradation; L-tryptophan degradation via kynurenine pathway; L-kynurenine from L-tryptophan: step 2/2.</text>
</comment>
<evidence type="ECO:0000256" key="2">
    <source>
        <dbReference type="ARBA" id="ARBA00002204"/>
    </source>
</evidence>
<gene>
    <name evidence="12" type="primary">kynB</name>
    <name evidence="12" type="ORF">HVS_15655</name>
</gene>
<evidence type="ECO:0000313" key="13">
    <source>
        <dbReference type="Proteomes" id="UP000233534"/>
    </source>
</evidence>
<dbReference type="GO" id="GO:0019441">
    <property type="term" value="P:L-tryptophan catabolic process to kynurenine"/>
    <property type="evidence" value="ECO:0007669"/>
    <property type="project" value="InterPro"/>
</dbReference>
<keyword evidence="6" id="KW-0479">Metal-binding</keyword>
<evidence type="ECO:0000256" key="5">
    <source>
        <dbReference type="ARBA" id="ARBA00014889"/>
    </source>
</evidence>
<evidence type="ECO:0000256" key="9">
    <source>
        <dbReference type="ARBA" id="ARBA00023079"/>
    </source>
</evidence>
<evidence type="ECO:0000256" key="1">
    <source>
        <dbReference type="ARBA" id="ARBA00001947"/>
    </source>
</evidence>
<keyword evidence="8" id="KW-0862">Zinc</keyword>